<evidence type="ECO:0000313" key="1">
    <source>
        <dbReference type="EMBL" id="HIW85850.1"/>
    </source>
</evidence>
<sequence>MKRYDLQFFAAEENLTKAADIEPAISIDFVSRLNSNIKALQEVLGITNMVPMANGTQIKIYKMTAENTPSQVGEGETIPLTKITRKLAKTITLTLKKHRKAASAEAIQQDGYENAVNKTDKKLLDLTQKEIKNDFFSLIETGTGTASGTTLQNTMSNVWAKLVKAFEDEEADGIYFISSDDAADYLGNASITTQTAMGLTYIQNFLGLGTVIVSPRVTAGKVIGTAKENLNGAFIPMTSGDLARAFQLTADETGFVGMKHTSKTDNATVETLMMNGVLFYPERLDGVIVGTITPASE</sequence>
<comment type="caution">
    <text evidence="1">The sequence shown here is derived from an EMBL/GenBank/DDBJ whole genome shotgun (WGS) entry which is preliminary data.</text>
</comment>
<dbReference type="Proteomes" id="UP000824205">
    <property type="component" value="Unassembled WGS sequence"/>
</dbReference>
<reference evidence="1" key="1">
    <citation type="journal article" date="2021" name="PeerJ">
        <title>Extensive microbial diversity within the chicken gut microbiome revealed by metagenomics and culture.</title>
        <authorList>
            <person name="Gilroy R."/>
            <person name="Ravi A."/>
            <person name="Getino M."/>
            <person name="Pursley I."/>
            <person name="Horton D.L."/>
            <person name="Alikhan N.F."/>
            <person name="Baker D."/>
            <person name="Gharbi K."/>
            <person name="Hall N."/>
            <person name="Watson M."/>
            <person name="Adriaenssens E.M."/>
            <person name="Foster-Nyarko E."/>
            <person name="Jarju S."/>
            <person name="Secka A."/>
            <person name="Antonio M."/>
            <person name="Oren A."/>
            <person name="Chaudhuri R.R."/>
            <person name="La Ragione R."/>
            <person name="Hildebrand F."/>
            <person name="Pallen M.J."/>
        </authorList>
    </citation>
    <scope>NUCLEOTIDE SEQUENCE</scope>
    <source>
        <strain evidence="1">421</strain>
    </source>
</reference>
<dbReference type="EMBL" id="DXGE01000022">
    <property type="protein sequence ID" value="HIW85850.1"/>
    <property type="molecule type" value="Genomic_DNA"/>
</dbReference>
<reference evidence="1" key="2">
    <citation type="submission" date="2021-04" db="EMBL/GenBank/DDBJ databases">
        <authorList>
            <person name="Gilroy R."/>
        </authorList>
    </citation>
    <scope>NUCLEOTIDE SEQUENCE</scope>
    <source>
        <strain evidence="1">421</strain>
    </source>
</reference>
<organism evidence="1 2">
    <name type="scientific">Candidatus Eubacterium faecipullorum</name>
    <dbReference type="NCBI Taxonomy" id="2838571"/>
    <lineage>
        <taxon>Bacteria</taxon>
        <taxon>Bacillati</taxon>
        <taxon>Bacillota</taxon>
        <taxon>Clostridia</taxon>
        <taxon>Eubacteriales</taxon>
        <taxon>Eubacteriaceae</taxon>
        <taxon>Eubacterium</taxon>
    </lineage>
</organism>
<accession>A0A9D1RE86</accession>
<name>A0A9D1RE86_9FIRM</name>
<evidence type="ECO:0000313" key="2">
    <source>
        <dbReference type="Proteomes" id="UP000824205"/>
    </source>
</evidence>
<proteinExistence type="predicted"/>
<dbReference type="AlphaFoldDB" id="A0A9D1RE86"/>
<gene>
    <name evidence="1" type="ORF">IAA48_05080</name>
</gene>
<protein>
    <submittedName>
        <fullName evidence="1">Uncharacterized protein</fullName>
    </submittedName>
</protein>